<reference evidence="2 3" key="1">
    <citation type="submission" date="2017-11" db="EMBL/GenBank/DDBJ databases">
        <title>Complete genome sequence of Streptomyces lavendulae subsp. lavendulae CCM 3239 (formerly 'Streptomyces aureofaciens CCM 3239'), the producer of the angucycline-type antibiotic auricin.</title>
        <authorList>
            <person name="Busche T."/>
            <person name="Novakova R."/>
            <person name="Al'Dilaimi A."/>
            <person name="Homerova D."/>
            <person name="Feckova L."/>
            <person name="Rezuchova B."/>
            <person name="Mingyar E."/>
            <person name="Csolleiova D."/>
            <person name="Bekeova C."/>
            <person name="Winkler A."/>
            <person name="Sevcikova B."/>
            <person name="Kalinowski J."/>
            <person name="Kormanec J."/>
            <person name="Ruckert C."/>
        </authorList>
    </citation>
    <scope>NUCLEOTIDE SEQUENCE [LARGE SCALE GENOMIC DNA]</scope>
    <source>
        <strain evidence="2 3">CCM 3239</strain>
    </source>
</reference>
<evidence type="ECO:0000313" key="2">
    <source>
        <dbReference type="EMBL" id="ATZ29551.1"/>
    </source>
</evidence>
<dbReference type="EMBL" id="CP024985">
    <property type="protein sequence ID" value="ATZ29551.1"/>
    <property type="molecule type" value="Genomic_DNA"/>
</dbReference>
<protein>
    <submittedName>
        <fullName evidence="2">Uncharacterized protein</fullName>
    </submittedName>
</protein>
<dbReference type="OrthoDB" id="4313963at2"/>
<dbReference type="AlphaFoldDB" id="A0A2K8PS35"/>
<evidence type="ECO:0000313" key="3">
    <source>
        <dbReference type="Proteomes" id="UP000231791"/>
    </source>
</evidence>
<evidence type="ECO:0000313" key="1">
    <source>
        <dbReference type="EMBL" id="ATZ22020.1"/>
    </source>
</evidence>
<keyword evidence="3" id="KW-1185">Reference proteome</keyword>
<name>A0A2K8PS35_STRLA</name>
<dbReference type="RefSeq" id="WP_100661224.1">
    <property type="nucleotide sequence ID" value="NZ_CP024985.1"/>
</dbReference>
<proteinExistence type="predicted"/>
<dbReference type="GeneID" id="49388723"/>
<organism evidence="2 3">
    <name type="scientific">Streptomyces lavendulae subsp. lavendulae</name>
    <dbReference type="NCBI Taxonomy" id="58340"/>
    <lineage>
        <taxon>Bacteria</taxon>
        <taxon>Bacillati</taxon>
        <taxon>Actinomycetota</taxon>
        <taxon>Actinomycetes</taxon>
        <taxon>Kitasatosporales</taxon>
        <taxon>Streptomycetaceae</taxon>
        <taxon>Streptomyces</taxon>
    </lineage>
</organism>
<sequence length="145" mass="15362">MSELMSAGDLAAMGAAALVSEMARSTWQGVRDVLARFFGSRDEEGAPGQVLQLDAGYELLSRTDDANQPAVESALRTTLGIQLESFLRNHPDAAAEFQALIEKTTGASGPADGTLTVRGNTNSQIVVSRGSIIGNTLHYRPEAQQ</sequence>
<dbReference type="EMBL" id="CP024985">
    <property type="protein sequence ID" value="ATZ22020.1"/>
    <property type="molecule type" value="Genomic_DNA"/>
</dbReference>
<accession>A0A2K8PS35</accession>
<dbReference type="KEGG" id="slx:SLAV_00450"/>
<dbReference type="Proteomes" id="UP000231791">
    <property type="component" value="Chromosome"/>
</dbReference>
<dbReference type="KEGG" id="slx:SLAV_38940"/>
<gene>
    <name evidence="1" type="ORF">SLAV_00450</name>
    <name evidence="2" type="ORF">SLAV_38940</name>
</gene>